<accession>A0ABW0MAB1</accession>
<evidence type="ECO:0000313" key="1">
    <source>
        <dbReference type="EMBL" id="MFC5474744.1"/>
    </source>
</evidence>
<keyword evidence="2" id="KW-1185">Reference proteome</keyword>
<name>A0ABW0MAB1_9BURK</name>
<protein>
    <submittedName>
        <fullName evidence="1">Uncharacterized protein</fullName>
    </submittedName>
</protein>
<gene>
    <name evidence="1" type="ORF">ACFPM8_12340</name>
</gene>
<sequence>MLTATYALLSLSIERKKVHKLLSTVQHLFLNNSSDTPQIDLATLESIVSQLAALDQSYYRRKIETYVIPAIRKATNEADSLLTELDLLSAAGLRILIVLQERLGQACAHGVAEVRELYLSLELYCDNLLQRLVKEAELLPLARRFVLSEEWFAVGVQLLSLDAESKAHKRGATGY</sequence>
<dbReference type="Proteomes" id="UP001596045">
    <property type="component" value="Unassembled WGS sequence"/>
</dbReference>
<dbReference type="RefSeq" id="WP_378997854.1">
    <property type="nucleotide sequence ID" value="NZ_JBHSMT010000023.1"/>
</dbReference>
<proteinExistence type="predicted"/>
<comment type="caution">
    <text evidence="1">The sequence shown here is derived from an EMBL/GenBank/DDBJ whole genome shotgun (WGS) entry which is preliminary data.</text>
</comment>
<reference evidence="2" key="1">
    <citation type="journal article" date="2019" name="Int. J. Syst. Evol. Microbiol.">
        <title>The Global Catalogue of Microorganisms (GCM) 10K type strain sequencing project: providing services to taxonomists for standard genome sequencing and annotation.</title>
        <authorList>
            <consortium name="The Broad Institute Genomics Platform"/>
            <consortium name="The Broad Institute Genome Sequencing Center for Infectious Disease"/>
            <person name="Wu L."/>
            <person name="Ma J."/>
        </authorList>
    </citation>
    <scope>NUCLEOTIDE SEQUENCE [LARGE SCALE GENOMIC DNA]</scope>
    <source>
        <strain evidence="2">JCM 17066</strain>
    </source>
</reference>
<organism evidence="1 2">
    <name type="scientific">Paraherbaspirillum soli</name>
    <dbReference type="NCBI Taxonomy" id="631222"/>
    <lineage>
        <taxon>Bacteria</taxon>
        <taxon>Pseudomonadati</taxon>
        <taxon>Pseudomonadota</taxon>
        <taxon>Betaproteobacteria</taxon>
        <taxon>Burkholderiales</taxon>
        <taxon>Oxalobacteraceae</taxon>
        <taxon>Paraherbaspirillum</taxon>
    </lineage>
</organism>
<dbReference type="EMBL" id="JBHSMT010000023">
    <property type="protein sequence ID" value="MFC5474744.1"/>
    <property type="molecule type" value="Genomic_DNA"/>
</dbReference>
<evidence type="ECO:0000313" key="2">
    <source>
        <dbReference type="Proteomes" id="UP001596045"/>
    </source>
</evidence>